<keyword evidence="4" id="KW-1185">Reference proteome</keyword>
<dbReference type="Pfam" id="PF13087">
    <property type="entry name" value="AAA_12"/>
    <property type="match status" value="1"/>
</dbReference>
<dbReference type="Gene3D" id="3.40.50.300">
    <property type="entry name" value="P-loop containing nucleotide triphosphate hydrolases"/>
    <property type="match status" value="2"/>
</dbReference>
<feature type="domain" description="DNA2/NAM7 helicase helicase" evidence="1">
    <location>
        <begin position="789"/>
        <end position="865"/>
    </location>
</feature>
<dbReference type="InterPro" id="IPR045055">
    <property type="entry name" value="DNA2/NAM7-like"/>
</dbReference>
<feature type="domain" description="DNA2/NAM7 helicase helicase" evidence="1">
    <location>
        <begin position="685"/>
        <end position="764"/>
    </location>
</feature>
<dbReference type="GO" id="GO:0004386">
    <property type="term" value="F:helicase activity"/>
    <property type="evidence" value="ECO:0007669"/>
    <property type="project" value="UniProtKB-KW"/>
</dbReference>
<gene>
    <name evidence="3" type="ORF">EHV08_05695</name>
</gene>
<organism evidence="3 4">
    <name type="scientific">Prevotella koreensis</name>
    <dbReference type="NCBI Taxonomy" id="2490854"/>
    <lineage>
        <taxon>Bacteria</taxon>
        <taxon>Pseudomonadati</taxon>
        <taxon>Bacteroidota</taxon>
        <taxon>Bacteroidia</taxon>
        <taxon>Bacteroidales</taxon>
        <taxon>Prevotellaceae</taxon>
        <taxon>Prevotella</taxon>
    </lineage>
</organism>
<name>A0A3S0RNW6_9BACT</name>
<accession>A0A3S0RNW6</accession>
<dbReference type="InterPro" id="IPR041677">
    <property type="entry name" value="DNA2/NAM7_AAA_11"/>
</dbReference>
<keyword evidence="3" id="KW-0067">ATP-binding</keyword>
<dbReference type="SUPFAM" id="SSF52540">
    <property type="entry name" value="P-loop containing nucleoside triphosphate hydrolases"/>
    <property type="match status" value="1"/>
</dbReference>
<reference evidence="3 4" key="1">
    <citation type="submission" date="2018-12" db="EMBL/GenBank/DDBJ databases">
        <title>Genome sequencing of Prevotella sp. KCOM 3155 (= JS262).</title>
        <authorList>
            <person name="Kook J.-K."/>
            <person name="Park S.-N."/>
            <person name="Lim Y.K."/>
        </authorList>
    </citation>
    <scope>NUCLEOTIDE SEQUENCE [LARGE SCALE GENOMIC DNA]</scope>
    <source>
        <strain evidence="3 4">KCOM 3155</strain>
    </source>
</reference>
<dbReference type="EMBL" id="RYYU01000001">
    <property type="protein sequence ID" value="RUL59299.1"/>
    <property type="molecule type" value="Genomic_DNA"/>
</dbReference>
<evidence type="ECO:0000259" key="1">
    <source>
        <dbReference type="Pfam" id="PF13086"/>
    </source>
</evidence>
<dbReference type="CDD" id="cd18808">
    <property type="entry name" value="SF1_C_Upf1"/>
    <property type="match status" value="1"/>
</dbReference>
<dbReference type="Proteomes" id="UP000278983">
    <property type="component" value="Unassembled WGS sequence"/>
</dbReference>
<keyword evidence="3" id="KW-0547">Nucleotide-binding</keyword>
<evidence type="ECO:0000313" key="3">
    <source>
        <dbReference type="EMBL" id="RUL59299.1"/>
    </source>
</evidence>
<dbReference type="RefSeq" id="WP_126678460.1">
    <property type="nucleotide sequence ID" value="NZ_RYYU01000001.1"/>
</dbReference>
<comment type="caution">
    <text evidence="3">The sequence shown here is derived from an EMBL/GenBank/DDBJ whole genome shotgun (WGS) entry which is preliminary data.</text>
</comment>
<dbReference type="AlphaFoldDB" id="A0A3S0RNW6"/>
<sequence>MTSEELFDRAAEIAHAVHSANTTDEYSRLCPKLLRHMHETLVMASAAGVADTEQAYGNLFSQVGYLCKRHRVAVSDVVDIQAMRRHSNKAETITPEQLLYDVRSLCIFVSAVFSCPIPASIIGLVPQTTQEKLSRREEAKRERYHYVRCIVDSIADTSFTAVADNIGDAARIEVDISAEHLKYLQPILRVGMQVNLIDSRASETDSEEMHCLEPSLIVIEPDFLIDISTIASCFKSYGRSPLNYIVKRLGAPANTQPILLGNLASAVLDNTINAPETTINDTIRQNFRDKALAFSTCENFNAATFVSDARRQATNIAAAIKVMKHDKVAPLHTDKALIEPSFVCEKLGISGRVDLMSADMSVLVEQKSGKNWNIETHRSGRYGVQLEENYVQMLLYYGVLKYNFQLSGNRINMHLLYSKYPPKDGLVSMNFYQGLFRDAIKMRNRMVTLDMLVAERGFATIMPMLKPDILNENKCTDTLYLRFQKPQLHAMLDPLHTLSELEHEYFCRMMTFLFREQRVARLGLQEGIGSSAADLWNMPLAEKRETGNIYTDLKITAKEKSEAYRGFDLITLAVPSQGDDFLPNFRRGDAVYLYEYKDVPDVRRSILYKGFIKDLSVNEVTVALADGQQNDAVLVPHSDAAYAVEHSAGDLSQGSKIHSLHNFITAPKSFRDLLLAQREPLADSNVKDDDITARALSSKDYFLLVGPPGTGKTSRALRSLVQGELAAGSDTSLLLMSYTNRAVDEICSMLKDAAIDYLRIGSPYRCDPRFHDRLFANAIGDDATLASMKQLLAGTRVIVGTTTTILSHEELFSLKRFSLAIIDEASQIPEPDIVGLVGWHDAGGNMGVGRFILIGDHKQLPAVVQQSRTDSRVEEECLRNICLDDCRNSLFERLLRIERQAGRERFIGVLNRQGRMHPDIAHFPCNMFYAREKILEVPLEHQLEPSDRCRRVVFIPSADCREPGRSDKVNTSEAVIVAEQLKRIYDEHREDFNPQQTVGVIVPYRNQIAVIRREIELLGIEPLNRISIDTVERYQGSQRDIIIYSFTIQNPYQLDFLTANCFEEDGVIIDRKLNVALTRARKQLIITGNRRIISRNDIFRRLVESIEDGCVG</sequence>
<feature type="domain" description="DNA2/NAM7 helicase-like C-terminal" evidence="2">
    <location>
        <begin position="888"/>
        <end position="1090"/>
    </location>
</feature>
<dbReference type="InterPro" id="IPR047187">
    <property type="entry name" value="SF1_C_Upf1"/>
</dbReference>
<protein>
    <submittedName>
        <fullName evidence="3">DNA helicase</fullName>
    </submittedName>
</protein>
<dbReference type="OrthoDB" id="9757917at2"/>
<evidence type="ECO:0000313" key="4">
    <source>
        <dbReference type="Proteomes" id="UP000278983"/>
    </source>
</evidence>
<dbReference type="InterPro" id="IPR041679">
    <property type="entry name" value="DNA2/NAM7-like_C"/>
</dbReference>
<dbReference type="Pfam" id="PF13086">
    <property type="entry name" value="AAA_11"/>
    <property type="match status" value="2"/>
</dbReference>
<dbReference type="InterPro" id="IPR027417">
    <property type="entry name" value="P-loop_NTPase"/>
</dbReference>
<dbReference type="PANTHER" id="PTHR10887">
    <property type="entry name" value="DNA2/NAM7 HELICASE FAMILY"/>
    <property type="match status" value="1"/>
</dbReference>
<dbReference type="PANTHER" id="PTHR10887:SF495">
    <property type="entry name" value="HELICASE SENATAXIN ISOFORM X1-RELATED"/>
    <property type="match status" value="1"/>
</dbReference>
<keyword evidence="3" id="KW-0378">Hydrolase</keyword>
<keyword evidence="3" id="KW-0347">Helicase</keyword>
<proteinExistence type="predicted"/>
<evidence type="ECO:0000259" key="2">
    <source>
        <dbReference type="Pfam" id="PF13087"/>
    </source>
</evidence>